<dbReference type="PANTHER" id="PTHR35286:SF1">
    <property type="entry name" value="EXPRESSED PROTEIN"/>
    <property type="match status" value="1"/>
</dbReference>
<organism evidence="1 2">
    <name type="scientific">Ceratopteris richardii</name>
    <name type="common">Triangle waterfern</name>
    <dbReference type="NCBI Taxonomy" id="49495"/>
    <lineage>
        <taxon>Eukaryota</taxon>
        <taxon>Viridiplantae</taxon>
        <taxon>Streptophyta</taxon>
        <taxon>Embryophyta</taxon>
        <taxon>Tracheophyta</taxon>
        <taxon>Polypodiopsida</taxon>
        <taxon>Polypodiidae</taxon>
        <taxon>Polypodiales</taxon>
        <taxon>Pteridineae</taxon>
        <taxon>Pteridaceae</taxon>
        <taxon>Parkerioideae</taxon>
        <taxon>Ceratopteris</taxon>
    </lineage>
</organism>
<dbReference type="EMBL" id="CM035423">
    <property type="protein sequence ID" value="KAH7366026.1"/>
    <property type="molecule type" value="Genomic_DNA"/>
</dbReference>
<name>A0A8T2SRI6_CERRI</name>
<protein>
    <submittedName>
        <fullName evidence="1">Uncharacterized protein</fullName>
    </submittedName>
</protein>
<dbReference type="Proteomes" id="UP000825935">
    <property type="component" value="Chromosome 18"/>
</dbReference>
<dbReference type="OrthoDB" id="1904011at2759"/>
<gene>
    <name evidence="1" type="ORF">KP509_18G059700</name>
</gene>
<comment type="caution">
    <text evidence="1">The sequence shown here is derived from an EMBL/GenBank/DDBJ whole genome shotgun (WGS) entry which is preliminary data.</text>
</comment>
<reference evidence="1" key="1">
    <citation type="submission" date="2021-08" db="EMBL/GenBank/DDBJ databases">
        <title>WGS assembly of Ceratopteris richardii.</title>
        <authorList>
            <person name="Marchant D.B."/>
            <person name="Chen G."/>
            <person name="Jenkins J."/>
            <person name="Shu S."/>
            <person name="Leebens-Mack J."/>
            <person name="Grimwood J."/>
            <person name="Schmutz J."/>
            <person name="Soltis P."/>
            <person name="Soltis D."/>
            <person name="Chen Z.-H."/>
        </authorList>
    </citation>
    <scope>NUCLEOTIDE SEQUENCE</scope>
    <source>
        <strain evidence="1">Whitten #5841</strain>
        <tissue evidence="1">Leaf</tissue>
    </source>
</reference>
<sequence>MDPYNFLRSFDDRTPFLGGLNGLDTLNTLNGLNIDLPTPVDVLGKGTMAREEAPLQPLIVQKKIIDKDWEYLKPNTRKVMNVGDHHMCVIYNKDKESCCRVWEWHGHLLLLDDEAGFSPEYTYGNFFQPLEIQKDESYNETSKVDVSIRLGGIIDGDDGAMQLNNNRQEECPHERCS</sequence>
<dbReference type="PANTHER" id="PTHR35286">
    <property type="entry name" value="EXPRESSED PROTEIN"/>
    <property type="match status" value="1"/>
</dbReference>
<dbReference type="AlphaFoldDB" id="A0A8T2SRI6"/>
<accession>A0A8T2SRI6</accession>
<evidence type="ECO:0000313" key="2">
    <source>
        <dbReference type="Proteomes" id="UP000825935"/>
    </source>
</evidence>
<keyword evidence="2" id="KW-1185">Reference proteome</keyword>
<proteinExistence type="predicted"/>
<evidence type="ECO:0000313" key="1">
    <source>
        <dbReference type="EMBL" id="KAH7366026.1"/>
    </source>
</evidence>